<reference evidence="2" key="1">
    <citation type="submission" date="2023-10" db="EMBL/GenBank/DDBJ databases">
        <title>Chromosome-level genome of the transformable northern wattle, Acacia crassicarpa.</title>
        <authorList>
            <person name="Massaro I."/>
            <person name="Sinha N.R."/>
            <person name="Poethig S."/>
            <person name="Leichty A.R."/>
        </authorList>
    </citation>
    <scope>NUCLEOTIDE SEQUENCE</scope>
    <source>
        <strain evidence="2">Acra3RX</strain>
        <tissue evidence="2">Leaf</tissue>
    </source>
</reference>
<dbReference type="InterPro" id="IPR012337">
    <property type="entry name" value="RNaseH-like_sf"/>
</dbReference>
<protein>
    <recommendedName>
        <fullName evidence="1">RNase H type-1 domain-containing protein</fullName>
    </recommendedName>
</protein>
<dbReference type="GO" id="GO:0004523">
    <property type="term" value="F:RNA-DNA hybrid ribonuclease activity"/>
    <property type="evidence" value="ECO:0007669"/>
    <property type="project" value="InterPro"/>
</dbReference>
<dbReference type="InterPro" id="IPR044730">
    <property type="entry name" value="RNase_H-like_dom_plant"/>
</dbReference>
<name>A0AAE1JT97_9FABA</name>
<accession>A0AAE1JT97</accession>
<evidence type="ECO:0000313" key="3">
    <source>
        <dbReference type="Proteomes" id="UP001293593"/>
    </source>
</evidence>
<dbReference type="EMBL" id="JAWXYG010000004">
    <property type="protein sequence ID" value="KAK4276186.1"/>
    <property type="molecule type" value="Genomic_DNA"/>
</dbReference>
<evidence type="ECO:0000313" key="2">
    <source>
        <dbReference type="EMBL" id="KAK4276186.1"/>
    </source>
</evidence>
<dbReference type="InterPro" id="IPR036397">
    <property type="entry name" value="RNaseH_sf"/>
</dbReference>
<keyword evidence="3" id="KW-1185">Reference proteome</keyword>
<dbReference type="CDD" id="cd06222">
    <property type="entry name" value="RNase_H_like"/>
    <property type="match status" value="1"/>
</dbReference>
<feature type="domain" description="RNase H type-1" evidence="1">
    <location>
        <begin position="61"/>
        <end position="191"/>
    </location>
</feature>
<dbReference type="PROSITE" id="PS50879">
    <property type="entry name" value="RNASE_H_1"/>
    <property type="match status" value="1"/>
</dbReference>
<sequence length="226" mass="25521">MLLNCLWTWRNKGCFEKDFTMPTNYASMIYKYAKEVKGARKEFARVRGIKKEVAVRRRVPMEGWVKLNVDGASKGEGRIAGCGGLIWECRGKWICGYSRKLGSCSAMRAEVWAVLTGLELAIKYNCNRVVVESDSVVVVSILKAMQVDDAPVPKIVQQIGSVFCHFCSIAFVHVYREANSCADAMANYSFMQADIRVVFDRPPVVNRLLLNDYMGIAYPRLVLIQE</sequence>
<dbReference type="AlphaFoldDB" id="A0AAE1JT97"/>
<dbReference type="PANTHER" id="PTHR47723">
    <property type="entry name" value="OS05G0353850 PROTEIN"/>
    <property type="match status" value="1"/>
</dbReference>
<dbReference type="InterPro" id="IPR002156">
    <property type="entry name" value="RNaseH_domain"/>
</dbReference>
<dbReference type="SUPFAM" id="SSF53098">
    <property type="entry name" value="Ribonuclease H-like"/>
    <property type="match status" value="1"/>
</dbReference>
<gene>
    <name evidence="2" type="ORF">QN277_019161</name>
</gene>
<dbReference type="PANTHER" id="PTHR47723:SF19">
    <property type="entry name" value="POLYNUCLEOTIDYL TRANSFERASE, RIBONUCLEASE H-LIKE SUPERFAMILY PROTEIN"/>
    <property type="match status" value="1"/>
</dbReference>
<comment type="caution">
    <text evidence="2">The sequence shown here is derived from an EMBL/GenBank/DDBJ whole genome shotgun (WGS) entry which is preliminary data.</text>
</comment>
<evidence type="ECO:0000259" key="1">
    <source>
        <dbReference type="PROSITE" id="PS50879"/>
    </source>
</evidence>
<dbReference type="Proteomes" id="UP001293593">
    <property type="component" value="Unassembled WGS sequence"/>
</dbReference>
<proteinExistence type="predicted"/>
<dbReference type="Pfam" id="PF13456">
    <property type="entry name" value="RVT_3"/>
    <property type="match status" value="1"/>
</dbReference>
<dbReference type="Gene3D" id="3.30.420.10">
    <property type="entry name" value="Ribonuclease H-like superfamily/Ribonuclease H"/>
    <property type="match status" value="1"/>
</dbReference>
<dbReference type="InterPro" id="IPR053151">
    <property type="entry name" value="RNase_H-like"/>
</dbReference>
<dbReference type="GO" id="GO:0003676">
    <property type="term" value="F:nucleic acid binding"/>
    <property type="evidence" value="ECO:0007669"/>
    <property type="project" value="InterPro"/>
</dbReference>
<organism evidence="2 3">
    <name type="scientific">Acacia crassicarpa</name>
    <name type="common">northern wattle</name>
    <dbReference type="NCBI Taxonomy" id="499986"/>
    <lineage>
        <taxon>Eukaryota</taxon>
        <taxon>Viridiplantae</taxon>
        <taxon>Streptophyta</taxon>
        <taxon>Embryophyta</taxon>
        <taxon>Tracheophyta</taxon>
        <taxon>Spermatophyta</taxon>
        <taxon>Magnoliopsida</taxon>
        <taxon>eudicotyledons</taxon>
        <taxon>Gunneridae</taxon>
        <taxon>Pentapetalae</taxon>
        <taxon>rosids</taxon>
        <taxon>fabids</taxon>
        <taxon>Fabales</taxon>
        <taxon>Fabaceae</taxon>
        <taxon>Caesalpinioideae</taxon>
        <taxon>mimosoid clade</taxon>
        <taxon>Acacieae</taxon>
        <taxon>Acacia</taxon>
    </lineage>
</organism>